<dbReference type="OrthoDB" id="277773at2"/>
<keyword evidence="1" id="KW-0732">Signal</keyword>
<evidence type="ECO:0000313" key="3">
    <source>
        <dbReference type="Proteomes" id="UP000214646"/>
    </source>
</evidence>
<protein>
    <recommendedName>
        <fullName evidence="4">Serine/threonine protein kinase</fullName>
    </recommendedName>
</protein>
<accession>A0A225DHF6</accession>
<comment type="caution">
    <text evidence="2">The sequence shown here is derived from an EMBL/GenBank/DDBJ whole genome shotgun (WGS) entry which is preliminary data.</text>
</comment>
<evidence type="ECO:0008006" key="4">
    <source>
        <dbReference type="Google" id="ProtNLM"/>
    </source>
</evidence>
<feature type="signal peptide" evidence="1">
    <location>
        <begin position="1"/>
        <end position="22"/>
    </location>
</feature>
<evidence type="ECO:0000256" key="1">
    <source>
        <dbReference type="SAM" id="SignalP"/>
    </source>
</evidence>
<feature type="chain" id="PRO_5012352727" description="Serine/threonine protein kinase" evidence="1">
    <location>
        <begin position="23"/>
        <end position="184"/>
    </location>
</feature>
<dbReference type="Proteomes" id="UP000214646">
    <property type="component" value="Unassembled WGS sequence"/>
</dbReference>
<gene>
    <name evidence="2" type="ORF">FRUB_04812</name>
</gene>
<sequence length="184" mass="20442">MSLSRAVTVGLFSVALAMAARAADSKPEVVKFGKLSATAPAEWKSEKPANRLRSNQFKVLSGMEGVPDAEVYVMPDSDPNPDKSFPRWKASFVPPDGKTIDDIAKVTKFEIPGAKVQVLDITGTWKFKERPFDPKSKEELRPEYRVVWVIVETKDEAAHLRISGPAAVVDKHYPAFEKWIKSAK</sequence>
<proteinExistence type="predicted"/>
<evidence type="ECO:0000313" key="2">
    <source>
        <dbReference type="EMBL" id="OWK40920.1"/>
    </source>
</evidence>
<dbReference type="EMBL" id="NIDE01000007">
    <property type="protein sequence ID" value="OWK40920.1"/>
    <property type="molecule type" value="Genomic_DNA"/>
</dbReference>
<reference evidence="3" key="1">
    <citation type="submission" date="2017-06" db="EMBL/GenBank/DDBJ databases">
        <title>Genome analysis of Fimbriiglobus ruber SP5, the first member of the order Planctomycetales with confirmed chitinolytic capability.</title>
        <authorList>
            <person name="Ravin N.V."/>
            <person name="Rakitin A.L."/>
            <person name="Ivanova A.A."/>
            <person name="Beletsky A.V."/>
            <person name="Kulichevskaya I.S."/>
            <person name="Mardanov A.V."/>
            <person name="Dedysh S.N."/>
        </authorList>
    </citation>
    <scope>NUCLEOTIDE SEQUENCE [LARGE SCALE GENOMIC DNA]</scope>
    <source>
        <strain evidence="3">SP5</strain>
    </source>
</reference>
<name>A0A225DHF6_9BACT</name>
<keyword evidence="3" id="KW-1185">Reference proteome</keyword>
<dbReference type="AlphaFoldDB" id="A0A225DHF6"/>
<organism evidence="2 3">
    <name type="scientific">Fimbriiglobus ruber</name>
    <dbReference type="NCBI Taxonomy" id="1908690"/>
    <lineage>
        <taxon>Bacteria</taxon>
        <taxon>Pseudomonadati</taxon>
        <taxon>Planctomycetota</taxon>
        <taxon>Planctomycetia</taxon>
        <taxon>Gemmatales</taxon>
        <taxon>Gemmataceae</taxon>
        <taxon>Fimbriiglobus</taxon>
    </lineage>
</organism>
<dbReference type="RefSeq" id="WP_088255880.1">
    <property type="nucleotide sequence ID" value="NZ_NIDE01000007.1"/>
</dbReference>